<reference evidence="2 3" key="1">
    <citation type="journal article" date="2004" name="Environ. Microbiol.">
        <title>Phylogeny-function analysis of (meta)genomic libraries: screening for expression of ribosomal RNA genes by large-insert library fluorescent in situ hybridization (LIL-FISH).</title>
        <authorList>
            <person name="Leveau J.H."/>
            <person name="Gerards S."/>
            <person name="de Boer W."/>
            <person name="van Veen J.A."/>
        </authorList>
    </citation>
    <scope>NUCLEOTIDE SEQUENCE [LARGE SCALE GENOMIC DNA]</scope>
    <source>
        <strain evidence="2 3">Ter331</strain>
    </source>
</reference>
<dbReference type="Gene3D" id="3.60.40.10">
    <property type="entry name" value="PPM-type phosphatase domain"/>
    <property type="match status" value="1"/>
</dbReference>
<dbReference type="InterPro" id="IPR001932">
    <property type="entry name" value="PPM-type_phosphatase-like_dom"/>
</dbReference>
<protein>
    <recommendedName>
        <fullName evidence="1">PPM-type phosphatase domain-containing protein</fullName>
    </recommendedName>
</protein>
<dbReference type="SMART" id="SM00331">
    <property type="entry name" value="PP2C_SIG"/>
    <property type="match status" value="1"/>
</dbReference>
<dbReference type="KEGG" id="cfu:CFU_1759"/>
<reference evidence="2 3" key="2">
    <citation type="journal article" date="2006" name="J. Microbiol. Methods">
        <title>Genomic flank-sequencing of plasposon insertion sites for rapid identification of functional genes.</title>
        <authorList>
            <person name="Leveau J.H."/>
            <person name="Gerards S."/>
            <person name="Fritsche K."/>
            <person name="Zondag G."/>
            <person name="van Veen J.A."/>
        </authorList>
    </citation>
    <scope>NUCLEOTIDE SEQUENCE [LARGE SCALE GENOMIC DNA]</scope>
    <source>
        <strain evidence="2 3">Ter331</strain>
    </source>
</reference>
<dbReference type="Pfam" id="PF13672">
    <property type="entry name" value="PP2C_2"/>
    <property type="match status" value="1"/>
</dbReference>
<keyword evidence="3" id="KW-1185">Reference proteome</keyword>
<dbReference type="InterPro" id="IPR036457">
    <property type="entry name" value="PPM-type-like_dom_sf"/>
</dbReference>
<dbReference type="STRING" id="1005048.CFU_1759"/>
<reference evidence="3" key="6">
    <citation type="submission" date="2011-05" db="EMBL/GenBank/DDBJ databases">
        <title>Complete sequence of Collimonas fungivorans Ter331.</title>
        <authorList>
            <person name="Leveau J.H."/>
        </authorList>
    </citation>
    <scope>NUCLEOTIDE SEQUENCE [LARGE SCALE GENOMIC DNA]</scope>
    <source>
        <strain evidence="3">Ter331</strain>
    </source>
</reference>
<reference evidence="2 3" key="5">
    <citation type="journal article" date="2011" name="ISME J.">
        <title>Dual transcriptional profiling of a bacterial/fungal confrontation: Collimonas fungivorans versus Aspergillus niger.</title>
        <authorList>
            <person name="Mela F."/>
            <person name="Fritsche K."/>
            <person name="de Boer W."/>
            <person name="van Veen J.A."/>
            <person name="de Graaff L.H."/>
            <person name="van den Berg M."/>
            <person name="Leveau J.H."/>
        </authorList>
    </citation>
    <scope>NUCLEOTIDE SEQUENCE [LARGE SCALE GENOMIC DNA]</scope>
    <source>
        <strain evidence="2 3">Ter331</strain>
    </source>
</reference>
<sequence length="276" mass="30187">MQFNLPRRMSQYKIEAGTGQHIGDRQEQQDRAALFTAPKAPGYMMAVLADGMGGRSGGALAAEQVICTAKQIFEGFSPLIDNVETMLHNIALETHTVIKLSGFSNDKDPHTTMVILVLSPDGTATWGHVGDSRLYRFDGPNFAEHTIDHSYVEKLVSEGKLSRSEAKSHNLSNILLNALGSSTDTPQVSISRHTGLKAGDAFLLCSDGLWHYFTEDELGAAIAMNKPRDAAEMLITKTRKRSEGHAADNCTFAIVKLVALPKEAQNYTVKKMRRAV</sequence>
<organism evidence="2 3">
    <name type="scientific">Collimonas fungivorans (strain Ter331)</name>
    <dbReference type="NCBI Taxonomy" id="1005048"/>
    <lineage>
        <taxon>Bacteria</taxon>
        <taxon>Pseudomonadati</taxon>
        <taxon>Pseudomonadota</taxon>
        <taxon>Betaproteobacteria</taxon>
        <taxon>Burkholderiales</taxon>
        <taxon>Oxalobacteraceae</taxon>
        <taxon>Collimonas</taxon>
    </lineage>
</organism>
<gene>
    <name evidence="2" type="ordered locus">CFU_1759</name>
</gene>
<name>G0ABM5_COLFT</name>
<dbReference type="AlphaFoldDB" id="G0ABM5"/>
<proteinExistence type="predicted"/>
<dbReference type="Proteomes" id="UP000008392">
    <property type="component" value="Chromosome"/>
</dbReference>
<evidence type="ECO:0000313" key="2">
    <source>
        <dbReference type="EMBL" id="AEK61591.1"/>
    </source>
</evidence>
<dbReference type="eggNOG" id="COG0631">
    <property type="taxonomic scope" value="Bacteria"/>
</dbReference>
<reference evidence="2 3" key="4">
    <citation type="journal article" date="2010" name="Environ. Microbiol.">
        <title>The bacterial genus Collimonas: mycophagy, weathering and other adaptive solutions to life in oligotrophic soil environments.</title>
        <authorList>
            <person name="Leveau J.H."/>
            <person name="Uroz S."/>
            <person name="de Boer W."/>
        </authorList>
    </citation>
    <scope>NUCLEOTIDE SEQUENCE [LARGE SCALE GENOMIC DNA]</scope>
    <source>
        <strain evidence="2 3">Ter331</strain>
    </source>
</reference>
<dbReference type="PROSITE" id="PS51746">
    <property type="entry name" value="PPM_2"/>
    <property type="match status" value="1"/>
</dbReference>
<dbReference type="EMBL" id="CP002745">
    <property type="protein sequence ID" value="AEK61591.1"/>
    <property type="molecule type" value="Genomic_DNA"/>
</dbReference>
<evidence type="ECO:0000313" key="3">
    <source>
        <dbReference type="Proteomes" id="UP000008392"/>
    </source>
</evidence>
<dbReference type="HOGENOM" id="CLU_034545_4_1_4"/>
<dbReference type="SUPFAM" id="SSF81606">
    <property type="entry name" value="PP2C-like"/>
    <property type="match status" value="1"/>
</dbReference>
<feature type="domain" description="PPM-type phosphatase" evidence="1">
    <location>
        <begin position="13"/>
        <end position="257"/>
    </location>
</feature>
<evidence type="ECO:0000259" key="1">
    <source>
        <dbReference type="PROSITE" id="PS51746"/>
    </source>
</evidence>
<reference evidence="2 3" key="3">
    <citation type="journal article" date="2008" name="FEMS Microbiol. Ecol.">
        <title>Identification and characterization of genes underlying chitinolysis in Collimonas fungivorans Ter331.</title>
        <authorList>
            <person name="Fritsche K."/>
            <person name="de Boer W."/>
            <person name="Gerards S."/>
            <person name="van den Berg M."/>
            <person name="van Veen J.A."/>
            <person name="Leveau J.H."/>
        </authorList>
    </citation>
    <scope>NUCLEOTIDE SEQUENCE [LARGE SCALE GENOMIC DNA]</scope>
    <source>
        <strain evidence="2 3">Ter331</strain>
    </source>
</reference>
<dbReference type="CDD" id="cd00143">
    <property type="entry name" value="PP2Cc"/>
    <property type="match status" value="1"/>
</dbReference>
<dbReference type="SMART" id="SM00332">
    <property type="entry name" value="PP2Cc"/>
    <property type="match status" value="1"/>
</dbReference>
<accession>G0ABM5</accession>